<comment type="caution">
    <text evidence="2">The sequence shown here is derived from an EMBL/GenBank/DDBJ whole genome shotgun (WGS) entry which is preliminary data.</text>
</comment>
<keyword evidence="3" id="KW-1185">Reference proteome</keyword>
<sequence>QVNSRWEQMTGYKSEEVVGKASCSILQGADSSRNEIKQLMSPVTCDAM</sequence>
<dbReference type="EMBL" id="AGNL01023296">
    <property type="protein sequence ID" value="EJK59244.1"/>
    <property type="molecule type" value="Genomic_DNA"/>
</dbReference>
<organism evidence="2 3">
    <name type="scientific">Thalassiosira oceanica</name>
    <name type="common">Marine diatom</name>
    <dbReference type="NCBI Taxonomy" id="159749"/>
    <lineage>
        <taxon>Eukaryota</taxon>
        <taxon>Sar</taxon>
        <taxon>Stramenopiles</taxon>
        <taxon>Ochrophyta</taxon>
        <taxon>Bacillariophyta</taxon>
        <taxon>Coscinodiscophyceae</taxon>
        <taxon>Thalassiosirophycidae</taxon>
        <taxon>Thalassiosirales</taxon>
        <taxon>Thalassiosiraceae</taxon>
        <taxon>Thalassiosira</taxon>
    </lineage>
</organism>
<dbReference type="InterPro" id="IPR000014">
    <property type="entry name" value="PAS"/>
</dbReference>
<feature type="non-terminal residue" evidence="2">
    <location>
        <position position="1"/>
    </location>
</feature>
<dbReference type="InterPro" id="IPR035965">
    <property type="entry name" value="PAS-like_dom_sf"/>
</dbReference>
<name>K0S367_THAOC</name>
<evidence type="ECO:0000259" key="1">
    <source>
        <dbReference type="PROSITE" id="PS50112"/>
    </source>
</evidence>
<evidence type="ECO:0000313" key="3">
    <source>
        <dbReference type="Proteomes" id="UP000266841"/>
    </source>
</evidence>
<dbReference type="PROSITE" id="PS50112">
    <property type="entry name" value="PAS"/>
    <property type="match status" value="1"/>
</dbReference>
<dbReference type="NCBIfam" id="TIGR00229">
    <property type="entry name" value="sensory_box"/>
    <property type="match status" value="1"/>
</dbReference>
<dbReference type="AlphaFoldDB" id="K0S367"/>
<dbReference type="OrthoDB" id="447251at2759"/>
<accession>K0S367</accession>
<dbReference type="SUPFAM" id="SSF55785">
    <property type="entry name" value="PYP-like sensor domain (PAS domain)"/>
    <property type="match status" value="1"/>
</dbReference>
<evidence type="ECO:0000313" key="2">
    <source>
        <dbReference type="EMBL" id="EJK59244.1"/>
    </source>
</evidence>
<protein>
    <recommendedName>
        <fullName evidence="1">PAS domain-containing protein</fullName>
    </recommendedName>
</protein>
<dbReference type="Gene3D" id="3.30.450.20">
    <property type="entry name" value="PAS domain"/>
    <property type="match status" value="1"/>
</dbReference>
<dbReference type="Proteomes" id="UP000266841">
    <property type="component" value="Unassembled WGS sequence"/>
</dbReference>
<reference evidence="2 3" key="1">
    <citation type="journal article" date="2012" name="Genome Biol.">
        <title>Genome and low-iron response of an oceanic diatom adapted to chronic iron limitation.</title>
        <authorList>
            <person name="Lommer M."/>
            <person name="Specht M."/>
            <person name="Roy A.S."/>
            <person name="Kraemer L."/>
            <person name="Andreson R."/>
            <person name="Gutowska M.A."/>
            <person name="Wolf J."/>
            <person name="Bergner S.V."/>
            <person name="Schilhabel M.B."/>
            <person name="Klostermeier U.C."/>
            <person name="Beiko R.G."/>
            <person name="Rosenstiel P."/>
            <person name="Hippler M."/>
            <person name="Laroche J."/>
        </authorList>
    </citation>
    <scope>NUCLEOTIDE SEQUENCE [LARGE SCALE GENOMIC DNA]</scope>
    <source>
        <strain evidence="2 3">CCMP1005</strain>
    </source>
</reference>
<gene>
    <name evidence="2" type="ORF">THAOC_20561</name>
</gene>
<proteinExistence type="predicted"/>
<feature type="domain" description="PAS" evidence="1">
    <location>
        <begin position="1"/>
        <end position="20"/>
    </location>
</feature>